<comment type="caution">
    <text evidence="2">The sequence shown here is derived from an EMBL/GenBank/DDBJ whole genome shotgun (WGS) entry which is preliminary data.</text>
</comment>
<dbReference type="PANTHER" id="PTHR47152:SF2">
    <property type="entry name" value="SLR2084 PROTEIN"/>
    <property type="match status" value="1"/>
</dbReference>
<evidence type="ECO:0000313" key="2">
    <source>
        <dbReference type="EMBL" id="MDG3004554.1"/>
    </source>
</evidence>
<reference evidence="2 3" key="1">
    <citation type="submission" date="2023-03" db="EMBL/GenBank/DDBJ databases">
        <title>Paludisphaera mucosa sp. nov. a novel planctomycete from northern fen.</title>
        <authorList>
            <person name="Ivanova A."/>
        </authorList>
    </citation>
    <scope>NUCLEOTIDE SEQUENCE [LARGE SCALE GENOMIC DNA]</scope>
    <source>
        <strain evidence="2 3">Pla2</strain>
    </source>
</reference>
<dbReference type="GO" id="GO:0004519">
    <property type="term" value="F:endonuclease activity"/>
    <property type="evidence" value="ECO:0007669"/>
    <property type="project" value="UniProtKB-KW"/>
</dbReference>
<proteinExistence type="predicted"/>
<keyword evidence="2" id="KW-0378">Hydrolase</keyword>
<dbReference type="InterPro" id="IPR008538">
    <property type="entry name" value="Uma2"/>
</dbReference>
<dbReference type="Pfam" id="PF05685">
    <property type="entry name" value="Uma2"/>
    <property type="match status" value="1"/>
</dbReference>
<dbReference type="PANTHER" id="PTHR47152">
    <property type="entry name" value="SLR2084 PROTEIN-RELATED"/>
    <property type="match status" value="1"/>
</dbReference>
<dbReference type="RefSeq" id="WP_277860909.1">
    <property type="nucleotide sequence ID" value="NZ_JARRAG010000002.1"/>
</dbReference>
<keyword evidence="3" id="KW-1185">Reference proteome</keyword>
<evidence type="ECO:0000259" key="1">
    <source>
        <dbReference type="Pfam" id="PF05685"/>
    </source>
</evidence>
<feature type="domain" description="Putative restriction endonuclease" evidence="1">
    <location>
        <begin position="37"/>
        <end position="182"/>
    </location>
</feature>
<gene>
    <name evidence="2" type="ORF">PZE19_12275</name>
</gene>
<evidence type="ECO:0000313" key="3">
    <source>
        <dbReference type="Proteomes" id="UP001216907"/>
    </source>
</evidence>
<dbReference type="EMBL" id="JARRAG010000002">
    <property type="protein sequence ID" value="MDG3004554.1"/>
    <property type="molecule type" value="Genomic_DNA"/>
</dbReference>
<dbReference type="CDD" id="cd06260">
    <property type="entry name" value="DUF820-like"/>
    <property type="match status" value="1"/>
</dbReference>
<keyword evidence="2" id="KW-0255">Endonuclease</keyword>
<keyword evidence="2" id="KW-0540">Nuclease</keyword>
<sequence length="223" mass="24414">MATAMRAEAAGAATGGETRIRTAGVSWDFYARFVDGLPERSGVRAAYDGEDMEIMVKGPLHEDFRALLGRFVEEVATESGVAFLGLGETTWKRRDVERGLESDQCYILDAGKLAAARTALRRRENDVAAYPNPDLAIEIDLSPSLVDRSGIYAALRVPEVWRFDGSTVRIERLTDAGAYEPAARSAWLPVAADEVLAWITADDAPDRGAWARRLRAWAGGRAR</sequence>
<organism evidence="2 3">
    <name type="scientific">Paludisphaera mucosa</name>
    <dbReference type="NCBI Taxonomy" id="3030827"/>
    <lineage>
        <taxon>Bacteria</taxon>
        <taxon>Pseudomonadati</taxon>
        <taxon>Planctomycetota</taxon>
        <taxon>Planctomycetia</taxon>
        <taxon>Isosphaerales</taxon>
        <taxon>Isosphaeraceae</taxon>
        <taxon>Paludisphaera</taxon>
    </lineage>
</organism>
<name>A0ABT6FAE9_9BACT</name>
<dbReference type="Proteomes" id="UP001216907">
    <property type="component" value="Unassembled WGS sequence"/>
</dbReference>
<protein>
    <submittedName>
        <fullName evidence="2">Uma2 family endonuclease</fullName>
    </submittedName>
</protein>
<accession>A0ABT6FAE9</accession>